<feature type="compositionally biased region" description="Low complexity" evidence="1">
    <location>
        <begin position="174"/>
        <end position="190"/>
    </location>
</feature>
<feature type="compositionally biased region" description="Polar residues" evidence="1">
    <location>
        <begin position="192"/>
        <end position="208"/>
    </location>
</feature>
<dbReference type="NCBIfam" id="NF033768">
    <property type="entry name" value="myxo_SS_tail"/>
    <property type="match status" value="1"/>
</dbReference>
<evidence type="ECO:0000313" key="4">
    <source>
        <dbReference type="Proteomes" id="UP001465331"/>
    </source>
</evidence>
<feature type="region of interest" description="Disordered" evidence="1">
    <location>
        <begin position="76"/>
        <end position="121"/>
    </location>
</feature>
<comment type="caution">
    <text evidence="3">The sequence shown here is derived from an EMBL/GenBank/DDBJ whole genome shotgun (WGS) entry which is preliminary data.</text>
</comment>
<sequence length="326" mass="34764">MSTRSIQWQSWDLAAESDRRFNRLIVIVGVPLLIIGAIVPFLELVGLTRGGGTLTGSRYVELLAEEPAPIADKVEEPAPAEQDEPDPVEPQAPAEPQPRPTAAPVPPPEVQQQRAVERAREVASRSGVMAFADQLQALHSSVPSVQRPDQALAAIDRSARADDGDGARIFEQSAAAASSGIGSPTGTGATRRAQSGTGLGQRRTTQVESPVGFGQDRSRPGQGGDKLVAGRTLEEIQLVFDRNKGAITAIYNRAARDNPNLGAGKIVISLTIAPNGAVTDCKLVSSTFNDPDLERKIIQRVMLMNFGAKDVPAYTYPNYPITFLPS</sequence>
<feature type="region of interest" description="Disordered" evidence="1">
    <location>
        <begin position="174"/>
        <end position="226"/>
    </location>
</feature>
<accession>A0ABV2A586</accession>
<feature type="transmembrane region" description="Helical" evidence="2">
    <location>
        <begin position="21"/>
        <end position="42"/>
    </location>
</feature>
<evidence type="ECO:0000313" key="3">
    <source>
        <dbReference type="EMBL" id="MES0872413.1"/>
    </source>
</evidence>
<dbReference type="RefSeq" id="WP_352886273.1">
    <property type="nucleotide sequence ID" value="NZ_JBEPIJ010000001.1"/>
</dbReference>
<proteinExistence type="predicted"/>
<feature type="compositionally biased region" description="Pro residues" evidence="1">
    <location>
        <begin position="88"/>
        <end position="109"/>
    </location>
</feature>
<keyword evidence="2" id="KW-0812">Transmembrane</keyword>
<dbReference type="Proteomes" id="UP001465331">
    <property type="component" value="Unassembled WGS sequence"/>
</dbReference>
<name>A0ABV2A586_9GAMM</name>
<keyword evidence="2" id="KW-0472">Membrane</keyword>
<dbReference type="EMBL" id="JBEPIJ010000001">
    <property type="protein sequence ID" value="MES0872413.1"/>
    <property type="molecule type" value="Genomic_DNA"/>
</dbReference>
<dbReference type="InterPro" id="IPR049806">
    <property type="entry name" value="MasK-like_C"/>
</dbReference>
<keyword evidence="2" id="KW-1133">Transmembrane helix</keyword>
<evidence type="ECO:0000256" key="1">
    <source>
        <dbReference type="SAM" id="MobiDB-lite"/>
    </source>
</evidence>
<organism evidence="3 4">
    <name type="scientific">Sinimarinibacterium thermocellulolyticum</name>
    <dbReference type="NCBI Taxonomy" id="3170016"/>
    <lineage>
        <taxon>Bacteria</taxon>
        <taxon>Pseudomonadati</taxon>
        <taxon>Pseudomonadota</taxon>
        <taxon>Gammaproteobacteria</taxon>
        <taxon>Nevskiales</taxon>
        <taxon>Nevskiaceae</taxon>
        <taxon>Sinimarinibacterium</taxon>
    </lineage>
</organism>
<evidence type="ECO:0000256" key="2">
    <source>
        <dbReference type="SAM" id="Phobius"/>
    </source>
</evidence>
<gene>
    <name evidence="3" type="ORF">ABSH63_00065</name>
</gene>
<keyword evidence="4" id="KW-1185">Reference proteome</keyword>
<reference evidence="3 4" key="1">
    <citation type="submission" date="2024-06" db="EMBL/GenBank/DDBJ databases">
        <authorList>
            <person name="Li Z."/>
            <person name="Jiang Y."/>
        </authorList>
    </citation>
    <scope>NUCLEOTIDE SEQUENCE [LARGE SCALE GENOMIC DNA]</scope>
    <source>
        <strain evidence="3 4">HSW-8</strain>
    </source>
</reference>
<protein>
    <submittedName>
        <fullName evidence="3">AgmX/PglI C-terminal domain-containing protein</fullName>
    </submittedName>
</protein>